<proteinExistence type="predicted"/>
<comment type="caution">
    <text evidence="1">The sequence shown here is derived from an EMBL/GenBank/DDBJ whole genome shotgun (WGS) entry which is preliminary data.</text>
</comment>
<dbReference type="Proteomes" id="UP000789901">
    <property type="component" value="Unassembled WGS sequence"/>
</dbReference>
<accession>A0ABN7X446</accession>
<reference evidence="1 2" key="1">
    <citation type="submission" date="2021-06" db="EMBL/GenBank/DDBJ databases">
        <authorList>
            <person name="Kallberg Y."/>
            <person name="Tangrot J."/>
            <person name="Rosling A."/>
        </authorList>
    </citation>
    <scope>NUCLEOTIDE SEQUENCE [LARGE SCALE GENOMIC DNA]</scope>
    <source>
        <strain evidence="1 2">120-4 pot B 10/14</strain>
    </source>
</reference>
<sequence length="160" mass="18388">LIFTISGTFTVAIPLRKRDQPDGCANIHASYVASLSGNTTLNITYEDVKNCYMSFPFDLQRATEVIESLKGIYETFYVFNDKAREPTVKGFDYRPINLSDELDALLNKSYTTDFEFFSDISRIYIDLKDGHTSFSPSCYSAFFFFQEIFLYSTVDRKGKQ</sequence>
<dbReference type="EMBL" id="CAJVQB010088552">
    <property type="protein sequence ID" value="CAG8847642.1"/>
    <property type="molecule type" value="Genomic_DNA"/>
</dbReference>
<name>A0ABN7X446_GIGMA</name>
<protein>
    <submittedName>
        <fullName evidence="1">38443_t:CDS:1</fullName>
    </submittedName>
</protein>
<evidence type="ECO:0000313" key="2">
    <source>
        <dbReference type="Proteomes" id="UP000789901"/>
    </source>
</evidence>
<evidence type="ECO:0000313" key="1">
    <source>
        <dbReference type="EMBL" id="CAG8847642.1"/>
    </source>
</evidence>
<dbReference type="PANTHER" id="PTHR37049:SF4">
    <property type="entry name" value="RHODANESE DOMAIN-CONTAINING PROTEIN"/>
    <property type="match status" value="1"/>
</dbReference>
<gene>
    <name evidence="1" type="ORF">GMARGA_LOCUS38782</name>
</gene>
<keyword evidence="2" id="KW-1185">Reference proteome</keyword>
<feature type="non-terminal residue" evidence="1">
    <location>
        <position position="160"/>
    </location>
</feature>
<dbReference type="InterPro" id="IPR052766">
    <property type="entry name" value="S41A_metabolite_peptidase"/>
</dbReference>
<dbReference type="PANTHER" id="PTHR37049">
    <property type="entry name" value="PEPTIDASE S41 FAMILY PROTEIN"/>
    <property type="match status" value="1"/>
</dbReference>
<organism evidence="1 2">
    <name type="scientific">Gigaspora margarita</name>
    <dbReference type="NCBI Taxonomy" id="4874"/>
    <lineage>
        <taxon>Eukaryota</taxon>
        <taxon>Fungi</taxon>
        <taxon>Fungi incertae sedis</taxon>
        <taxon>Mucoromycota</taxon>
        <taxon>Glomeromycotina</taxon>
        <taxon>Glomeromycetes</taxon>
        <taxon>Diversisporales</taxon>
        <taxon>Gigasporaceae</taxon>
        <taxon>Gigaspora</taxon>
    </lineage>
</organism>
<feature type="non-terminal residue" evidence="1">
    <location>
        <position position="1"/>
    </location>
</feature>